<gene>
    <name evidence="1" type="ORF">A3G49_04475</name>
</gene>
<protein>
    <submittedName>
        <fullName evidence="1">Uncharacterized protein</fullName>
    </submittedName>
</protein>
<dbReference type="Proteomes" id="UP000177171">
    <property type="component" value="Unassembled WGS sequence"/>
</dbReference>
<comment type="caution">
    <text evidence="1">The sequence shown here is derived from an EMBL/GenBank/DDBJ whole genome shotgun (WGS) entry which is preliminary data.</text>
</comment>
<accession>A0A1G2LQF1</accession>
<sequence>MKEVRFADITPNVVWYLFDKCGLTNPPESFEVELQLLFQKVYPQEPSFLIQQDGYNPFIIGYDHSSSLAVMHIAGLLAELKKSQPQCKVAMEILPPQAYIWIADFLRDETEYNEQGTIWGKKPSEGQVADLKEYRSKLTQGLGQALLLWLLENKFTVTSVESPSAMDWINQDEYDSRFIEGRAGKITGTPWYQLRPFYTAIRRDIYGLSVLAKERPDIICVGIYHAIKYDFLLARDGKRSYYFLSEQFVKKQLNWKLLRKMWKASHELYLSQPPGQ</sequence>
<proteinExistence type="predicted"/>
<dbReference type="EMBL" id="MHQY01000016">
    <property type="protein sequence ID" value="OHA13836.1"/>
    <property type="molecule type" value="Genomic_DNA"/>
</dbReference>
<evidence type="ECO:0000313" key="1">
    <source>
        <dbReference type="EMBL" id="OHA13836.1"/>
    </source>
</evidence>
<evidence type="ECO:0000313" key="2">
    <source>
        <dbReference type="Proteomes" id="UP000177171"/>
    </source>
</evidence>
<name>A0A1G2LQF1_9BACT</name>
<dbReference type="AlphaFoldDB" id="A0A1G2LQF1"/>
<organism evidence="1 2">
    <name type="scientific">Candidatus Sungbacteria bacterium RIFCSPLOWO2_12_FULL_41_11</name>
    <dbReference type="NCBI Taxonomy" id="1802286"/>
    <lineage>
        <taxon>Bacteria</taxon>
        <taxon>Candidatus Sungiibacteriota</taxon>
    </lineage>
</organism>
<reference evidence="1 2" key="1">
    <citation type="journal article" date="2016" name="Nat. Commun.">
        <title>Thousands of microbial genomes shed light on interconnected biogeochemical processes in an aquifer system.</title>
        <authorList>
            <person name="Anantharaman K."/>
            <person name="Brown C.T."/>
            <person name="Hug L.A."/>
            <person name="Sharon I."/>
            <person name="Castelle C.J."/>
            <person name="Probst A.J."/>
            <person name="Thomas B.C."/>
            <person name="Singh A."/>
            <person name="Wilkins M.J."/>
            <person name="Karaoz U."/>
            <person name="Brodie E.L."/>
            <person name="Williams K.H."/>
            <person name="Hubbard S.S."/>
            <person name="Banfield J.F."/>
        </authorList>
    </citation>
    <scope>NUCLEOTIDE SEQUENCE [LARGE SCALE GENOMIC DNA]</scope>
</reference>